<organism evidence="1 2">
    <name type="scientific">Candidatus Acidiferrum panamense</name>
    <dbReference type="NCBI Taxonomy" id="2741543"/>
    <lineage>
        <taxon>Bacteria</taxon>
        <taxon>Pseudomonadati</taxon>
        <taxon>Acidobacteriota</taxon>
        <taxon>Terriglobia</taxon>
        <taxon>Candidatus Acidiferrales</taxon>
        <taxon>Candidatus Acidiferrum</taxon>
    </lineage>
</organism>
<name>A0A7V8SYX4_9BACT</name>
<accession>A0A7V8SYX4</accession>
<dbReference type="EMBL" id="JACDQQ010002219">
    <property type="protein sequence ID" value="MBA0087855.1"/>
    <property type="molecule type" value="Genomic_DNA"/>
</dbReference>
<gene>
    <name evidence="1" type="ORF">HRJ53_22950</name>
</gene>
<proteinExistence type="predicted"/>
<protein>
    <recommendedName>
        <fullName evidence="3">Carboxymuconolactone decarboxylase-like domain-containing protein</fullName>
    </recommendedName>
</protein>
<dbReference type="Gene3D" id="1.20.1290.10">
    <property type="entry name" value="AhpD-like"/>
    <property type="match status" value="1"/>
</dbReference>
<dbReference type="AlphaFoldDB" id="A0A7V8SYX4"/>
<evidence type="ECO:0000313" key="1">
    <source>
        <dbReference type="EMBL" id="MBA0087855.1"/>
    </source>
</evidence>
<dbReference type="PANTHER" id="PTHR34846">
    <property type="entry name" value="4-CARBOXYMUCONOLACTONE DECARBOXYLASE FAMILY PROTEIN (AFU_ORTHOLOGUE AFUA_6G11590)"/>
    <property type="match status" value="1"/>
</dbReference>
<dbReference type="SUPFAM" id="SSF69118">
    <property type="entry name" value="AhpD-like"/>
    <property type="match status" value="1"/>
</dbReference>
<dbReference type="InterPro" id="IPR029032">
    <property type="entry name" value="AhpD-like"/>
</dbReference>
<evidence type="ECO:0000313" key="2">
    <source>
        <dbReference type="Proteomes" id="UP000567293"/>
    </source>
</evidence>
<comment type="caution">
    <text evidence="1">The sequence shown here is derived from an EMBL/GenBank/DDBJ whole genome shotgun (WGS) entry which is preliminary data.</text>
</comment>
<evidence type="ECO:0008006" key="3">
    <source>
        <dbReference type="Google" id="ProtNLM"/>
    </source>
</evidence>
<keyword evidence="2" id="KW-1185">Reference proteome</keyword>
<dbReference type="PANTHER" id="PTHR34846:SF11">
    <property type="entry name" value="4-CARBOXYMUCONOLACTONE DECARBOXYLASE FAMILY PROTEIN (AFU_ORTHOLOGUE AFUA_6G11590)"/>
    <property type="match status" value="1"/>
</dbReference>
<sequence length="218" mass="23148">ITLAAVAGGQSGKGTSGVRSAALPADINADSLNRLPVVKREQMDEKGKQVYDHVAGGAGKIASPTGPASIELYSPGAAEPLRTLNEYLRRQGNLLGNPITELAILVAAREGDSQYVWSAHEPAALKAGVAQPVIDVVKYNRDVAGAGEKETVVIRMGRQLLREHKLDSPTFAKAVKLFGTQGTVELVTLMGDYTLNGLLLDALDQHLPPDRKPLLPSR</sequence>
<feature type="non-terminal residue" evidence="1">
    <location>
        <position position="1"/>
    </location>
</feature>
<dbReference type="Proteomes" id="UP000567293">
    <property type="component" value="Unassembled WGS sequence"/>
</dbReference>
<reference evidence="1" key="1">
    <citation type="submission" date="2020-06" db="EMBL/GenBank/DDBJ databases">
        <title>Legume-microbial interactions unlock mineral nutrients during tropical forest succession.</title>
        <authorList>
            <person name="Epihov D.Z."/>
        </authorList>
    </citation>
    <scope>NUCLEOTIDE SEQUENCE [LARGE SCALE GENOMIC DNA]</scope>
    <source>
        <strain evidence="1">Pan2503</strain>
    </source>
</reference>